<keyword evidence="3" id="KW-1185">Reference proteome</keyword>
<evidence type="ECO:0000313" key="2">
    <source>
        <dbReference type="EMBL" id="MBF9223424.1"/>
    </source>
</evidence>
<protein>
    <submittedName>
        <fullName evidence="2">Uncharacterized protein</fullName>
    </submittedName>
</protein>
<organism evidence="2 3">
    <name type="scientific">Hymenobacter ruricola</name>
    <dbReference type="NCBI Taxonomy" id="2791023"/>
    <lineage>
        <taxon>Bacteria</taxon>
        <taxon>Pseudomonadati</taxon>
        <taxon>Bacteroidota</taxon>
        <taxon>Cytophagia</taxon>
        <taxon>Cytophagales</taxon>
        <taxon>Hymenobacteraceae</taxon>
        <taxon>Hymenobacter</taxon>
    </lineage>
</organism>
<accession>A0ABS0IA93</accession>
<dbReference type="RefSeq" id="WP_196294854.1">
    <property type="nucleotide sequence ID" value="NZ_JADQDM010000015.1"/>
</dbReference>
<evidence type="ECO:0000313" key="3">
    <source>
        <dbReference type="Proteomes" id="UP000618931"/>
    </source>
</evidence>
<name>A0ABS0IA93_9BACT</name>
<sequence length="241" mass="25218">MDAPQEKQYAMTTVLVKFIDDNGEAIGASEVAAAEAADIAPAYALLTAAVGGTPVNTKPVTEQATTARADLLAVLPALLGPLRSIATKTHDTALLAHATLSARQLDKMKPEELRDVSRDLFAAADARAAALAPYGLSKAVLAQMRGLHTAFAGTVRSTASLIDQRSEGNQSAEDLLADLMQQVYELDKPMEVFRFLNRPLYDAYKRARRVGSSGGKGSKGKGSKGKGKGGDQGPAGSPPQA</sequence>
<feature type="region of interest" description="Disordered" evidence="1">
    <location>
        <begin position="207"/>
        <end position="241"/>
    </location>
</feature>
<dbReference type="Proteomes" id="UP000618931">
    <property type="component" value="Unassembled WGS sequence"/>
</dbReference>
<evidence type="ECO:0000256" key="1">
    <source>
        <dbReference type="SAM" id="MobiDB-lite"/>
    </source>
</evidence>
<proteinExistence type="predicted"/>
<reference evidence="2 3" key="1">
    <citation type="submission" date="2020-11" db="EMBL/GenBank/DDBJ databases">
        <authorList>
            <person name="Kim M.K."/>
        </authorList>
    </citation>
    <scope>NUCLEOTIDE SEQUENCE [LARGE SCALE GENOMIC DNA]</scope>
    <source>
        <strain evidence="2 3">BT662</strain>
    </source>
</reference>
<dbReference type="EMBL" id="JADQDM010000015">
    <property type="protein sequence ID" value="MBF9223424.1"/>
    <property type="molecule type" value="Genomic_DNA"/>
</dbReference>
<comment type="caution">
    <text evidence="2">The sequence shown here is derived from an EMBL/GenBank/DDBJ whole genome shotgun (WGS) entry which is preliminary data.</text>
</comment>
<gene>
    <name evidence="2" type="ORF">I2H31_20120</name>
</gene>
<feature type="compositionally biased region" description="Basic residues" evidence="1">
    <location>
        <begin position="218"/>
        <end position="227"/>
    </location>
</feature>